<dbReference type="PROSITE" id="PS51186">
    <property type="entry name" value="GNAT"/>
    <property type="match status" value="1"/>
</dbReference>
<sequence>MILVKLRDLHQQDKAAVVAMLRDRKVMRFLGPRRPLTEDEANSWFESALANPARFVVAEADTDEFIGFCGIKRIDGVPDFGYFIRSEFWGNGIAARACRMAVEKLSAEIDFETVQVFIADENVASKRVAEKLGWQARQSSSKDGEPGRYYRITN</sequence>
<dbReference type="GO" id="GO:0016747">
    <property type="term" value="F:acyltransferase activity, transferring groups other than amino-acyl groups"/>
    <property type="evidence" value="ECO:0007669"/>
    <property type="project" value="InterPro"/>
</dbReference>
<keyword evidence="2" id="KW-0808">Transferase</keyword>
<dbReference type="InterPro" id="IPR000182">
    <property type="entry name" value="GNAT_dom"/>
</dbReference>
<name>A0A844I518_9GAMM</name>
<reference evidence="2 3" key="1">
    <citation type="submission" date="2019-06" db="EMBL/GenBank/DDBJ databases">
        <title>Enrichment of Autotrophic Halophilic Microorganisms from Red Sea Brine Pool Using Microbial Electrosynthesis System.</title>
        <authorList>
            <person name="Alqahtani M.F."/>
            <person name="Bajracharya S."/>
            <person name="Katuri K.P."/>
            <person name="Ali M."/>
            <person name="Saikaly P.E."/>
        </authorList>
    </citation>
    <scope>NUCLEOTIDE SEQUENCE [LARGE SCALE GENOMIC DNA]</scope>
    <source>
        <strain evidence="2">MES15</strain>
    </source>
</reference>
<dbReference type="Proteomes" id="UP000431462">
    <property type="component" value="Unassembled WGS sequence"/>
</dbReference>
<comment type="caution">
    <text evidence="2">The sequence shown here is derived from an EMBL/GenBank/DDBJ whole genome shotgun (WGS) entry which is preliminary data.</text>
</comment>
<dbReference type="Gene3D" id="3.40.630.30">
    <property type="match status" value="1"/>
</dbReference>
<dbReference type="PANTHER" id="PTHR43792:SF1">
    <property type="entry name" value="N-ACETYLTRANSFERASE DOMAIN-CONTAINING PROTEIN"/>
    <property type="match status" value="1"/>
</dbReference>
<dbReference type="InterPro" id="IPR051531">
    <property type="entry name" value="N-acetyltransferase"/>
</dbReference>
<gene>
    <name evidence="2" type="ORF">FH752_18780</name>
</gene>
<evidence type="ECO:0000259" key="1">
    <source>
        <dbReference type="PROSITE" id="PS51186"/>
    </source>
</evidence>
<dbReference type="Pfam" id="PF13302">
    <property type="entry name" value="Acetyltransf_3"/>
    <property type="match status" value="1"/>
</dbReference>
<dbReference type="PANTHER" id="PTHR43792">
    <property type="entry name" value="GNAT FAMILY, PUTATIVE (AFU_ORTHOLOGUE AFUA_3G00765)-RELATED-RELATED"/>
    <property type="match status" value="1"/>
</dbReference>
<evidence type="ECO:0000313" key="2">
    <source>
        <dbReference type="EMBL" id="MTJ00656.1"/>
    </source>
</evidence>
<accession>A0A844I518</accession>
<dbReference type="SUPFAM" id="SSF55729">
    <property type="entry name" value="Acyl-CoA N-acyltransferases (Nat)"/>
    <property type="match status" value="1"/>
</dbReference>
<organism evidence="2 3">
    <name type="scientific">Marinobacter adhaerens</name>
    <dbReference type="NCBI Taxonomy" id="1033846"/>
    <lineage>
        <taxon>Bacteria</taxon>
        <taxon>Pseudomonadati</taxon>
        <taxon>Pseudomonadota</taxon>
        <taxon>Gammaproteobacteria</taxon>
        <taxon>Pseudomonadales</taxon>
        <taxon>Marinobacteraceae</taxon>
        <taxon>Marinobacter</taxon>
    </lineage>
</organism>
<dbReference type="AlphaFoldDB" id="A0A844I518"/>
<feature type="domain" description="N-acetyltransferase" evidence="1">
    <location>
        <begin position="4"/>
        <end position="154"/>
    </location>
</feature>
<dbReference type="EMBL" id="VENC01000024">
    <property type="protein sequence ID" value="MTJ00656.1"/>
    <property type="molecule type" value="Genomic_DNA"/>
</dbReference>
<proteinExistence type="predicted"/>
<protein>
    <submittedName>
        <fullName evidence="2">GNAT family N-acetyltransferase</fullName>
    </submittedName>
</protein>
<evidence type="ECO:0000313" key="3">
    <source>
        <dbReference type="Proteomes" id="UP000431462"/>
    </source>
</evidence>
<dbReference type="InterPro" id="IPR016181">
    <property type="entry name" value="Acyl_CoA_acyltransferase"/>
</dbReference>